<reference evidence="6 7" key="1">
    <citation type="submission" date="2024-10" db="EMBL/GenBank/DDBJ databases">
        <title>The Natural Products Discovery Center: Release of the First 8490 Sequenced Strains for Exploring Actinobacteria Biosynthetic Diversity.</title>
        <authorList>
            <person name="Kalkreuter E."/>
            <person name="Kautsar S.A."/>
            <person name="Yang D."/>
            <person name="Bader C.D."/>
            <person name="Teijaro C.N."/>
            <person name="Fluegel L."/>
            <person name="Davis C.M."/>
            <person name="Simpson J.R."/>
            <person name="Lauterbach L."/>
            <person name="Steele A.D."/>
            <person name="Gui C."/>
            <person name="Meng S."/>
            <person name="Li G."/>
            <person name="Viehrig K."/>
            <person name="Ye F."/>
            <person name="Su P."/>
            <person name="Kiefer A.F."/>
            <person name="Nichols A."/>
            <person name="Cepeda A.J."/>
            <person name="Yan W."/>
            <person name="Fan B."/>
            <person name="Jiang Y."/>
            <person name="Adhikari A."/>
            <person name="Zheng C.-J."/>
            <person name="Schuster L."/>
            <person name="Cowan T.M."/>
            <person name="Smanski M.J."/>
            <person name="Chevrette M.G."/>
            <person name="De Carvalho L.P.S."/>
            <person name="Shen B."/>
        </authorList>
    </citation>
    <scope>NUCLEOTIDE SEQUENCE [LARGE SCALE GENOMIC DNA]</scope>
    <source>
        <strain evidence="6 7">NPDC000087</strain>
    </source>
</reference>
<gene>
    <name evidence="6" type="ORF">ACFY35_08060</name>
</gene>
<comment type="similarity">
    <text evidence="4">Belongs to the thiolase-like superfamily. Beta-ketoacyl-ACP synthases family.</text>
</comment>
<dbReference type="SUPFAM" id="SSF54637">
    <property type="entry name" value="Thioesterase/thiol ester dehydrase-isomerase"/>
    <property type="match status" value="4"/>
</dbReference>
<feature type="domain" description="Ketosynthase family 3 (KS3)" evidence="5">
    <location>
        <begin position="2"/>
        <end position="410"/>
    </location>
</feature>
<keyword evidence="3 4" id="KW-0808">Transferase</keyword>
<dbReference type="CDD" id="cd03440">
    <property type="entry name" value="hot_dog"/>
    <property type="match status" value="1"/>
</dbReference>
<dbReference type="InterPro" id="IPR014031">
    <property type="entry name" value="Ketoacyl_synth_C"/>
</dbReference>
<evidence type="ECO:0000256" key="1">
    <source>
        <dbReference type="ARBA" id="ARBA00022450"/>
    </source>
</evidence>
<evidence type="ECO:0000256" key="2">
    <source>
        <dbReference type="ARBA" id="ARBA00022553"/>
    </source>
</evidence>
<sequence>MSEPIAIVGRGCVLPGALSPEQFGDNIAAGRVDLAAVRPEDWRLPPGSLAAGATAGLVRGFTDVFDPRDAAEAAFDPALQWVVHAGRAALREAGDHASPARTGLILGNLGYPSRSLAAYAERIWRDGHPGDLDPRDRFCSGLWAHTAANALGLEGGSLALDAACASALYAIKIACDRLHDGTADLMLAGAVSGCDGLIIDSGFRALGALSPSGRSRPLQRGADGLIPAEGAALLAFMRLRDAVGAHVPVLGVVRGIGLSNDGRTGGFLVPSEEGQIRAMRTAYRAAGFGPETVELLECHATGTPIGDAVEARSTARFFGRRPQPLPIGSAKSNVGHLLTASGAAGLLKLLAAIERGMLPATAGAADPIDELRGGPLRLLQANEPWTGARRRAAISAFGFGGNNAHLIVEAYDGGERFVAAMPDHPGPAEIAIVAIGARVGDTDADGLRDAVLSGQPPGAAPDSIEVALDDLRYPPRDLGETLGQQILVLEAARDAVRGLDLPPERTAVLVGMGCDPEIARAPARVRLEAGDELSPPLTAARVLGAMANITANRVGGQLGLSGPGFAISAEEASGIEALELAARALRAGEVDAALVGAVDLSDEPVHRAAVTQLGRAGEPVDAAVVLVLKRRDDARRDGDQILALIDPEKPVGSFPGGLFGAPHAAAGLLDVAVAALALRHRVRPRAGQPAEPDPGATTADVVTPVLGAPPARIRLRAADAAPWAPGPQPRLHLYSGADRAGVSAAASAGDESDTGPARLAVLARDPAHLAEQLDGARAWLRGEALRPPGVAFRETPVGGETAFVYPNGASFYPGLGADLTIAFAPLVTGGDHDGRTGSELLDQILAVGSLAGLHTRISREVLGIEPQAALGFSAGESAALVALGAWTDVPGMVADARADGLFAHDLSGELRAVRRFWERHGIPGERWAGYLLTADPDRVRDMVKDERAVYLSAVCAPGACVVAGEETACTAFAERFDPASRIRLNLLVAHVPEVVELRDRWRALHRRPTTSVPGIRFYRGATGDWYHPAEESAADAITEQMIAPVNFPNLIERAWHDGVRVFIEHGPAAQCTGWTRRILDGRDHVAVALDAVPGQGLWSLHLAVAELAAAGVAVRHDALEAYFAEPAVGRPATIVLPRRLPAPMTEEYEVMEPAPDLAPMPQPSAVSAVSVALAWHASVTAAHRQYLEIQATAHTRFLRGRAPAPATHPGPTFNRQELELLAYGRISDLFGPAFAGQDTDRRQTRMPGPPMLLADRVLGIDAEPGRMGTGVIWTETDVRHEWYLDPAGRMPAGLVVEAGQADLLLISWLGADLHNRGERVYRLLGSDVTFHGPPPRPGQTLRFEIRVVRHVGHGPIRLFFFEYDCRVGDDLLLTVRNGQAGFFTDDELRNTGGVLWDAPRPDLAAPHVAFDADAVAAFAEGHPDLCFGPGWETTRAHVRTPRIGSGRLRLLDEVPVFDPAGYLRAETAVHRDDWFFDGHFHNDPCMPGTLMSEACFQAVSFFMAASGHTIDRDGWRFEPVPGRAARMRCRGQVTPDSRKLTYEVFVTEMSADPYPMVVADVLVTVDGVKALHVADCAVRLVPDWPLEHWRHLGPPLVQRTARPEPLPALGGLAGHREAQPVARIGDLPLDYASLLACAWGRPTDGLGPMAEAFTGTRRGPRLPGPPYHFMSRVTAVEGPYQGMAAGSAVVAEYDVPGEAWYFAAGTMPAAVLMEIALQPCGWLGCYVGSPRQIDAELLFRNLDGDLRVRREVRPGARVVRTRAELTSVSRAAGMIIETFRIECHADGEPLLDGTAVFGYFLTTAFAQQPGLPPTPAERSRLTEPCENPPVFHHPAGPMLTMLDRITGYWPDGGAAGLGRLRAEKDVDAGDWFFKAHFFQDPVMPGSLGVEAMCQLLQWYLMDRGPGGARFGPVALDEPLTWTYRGQVVPSDRTITVELEILEIRDRTAFARGWLWVDGRRIYRVDRLGARMIA</sequence>
<dbReference type="SMART" id="SM00827">
    <property type="entry name" value="PKS_AT"/>
    <property type="match status" value="1"/>
</dbReference>
<dbReference type="PROSITE" id="PS52004">
    <property type="entry name" value="KS3_2"/>
    <property type="match status" value="1"/>
</dbReference>
<dbReference type="InterPro" id="IPR014043">
    <property type="entry name" value="Acyl_transferase_dom"/>
</dbReference>
<dbReference type="InterPro" id="IPR016039">
    <property type="entry name" value="Thiolase-like"/>
</dbReference>
<dbReference type="Gene3D" id="3.40.366.10">
    <property type="entry name" value="Malonyl-Coenzyme A Acyl Carrier Protein, domain 2"/>
    <property type="match status" value="1"/>
</dbReference>
<dbReference type="Pfam" id="PF00109">
    <property type="entry name" value="ketoacyl-synt"/>
    <property type="match status" value="2"/>
</dbReference>
<evidence type="ECO:0000313" key="6">
    <source>
        <dbReference type="EMBL" id="MFF5289377.1"/>
    </source>
</evidence>
<dbReference type="Pfam" id="PF07977">
    <property type="entry name" value="FabA"/>
    <property type="match status" value="2"/>
</dbReference>
<proteinExistence type="inferred from homology"/>
<dbReference type="Proteomes" id="UP001602245">
    <property type="component" value="Unassembled WGS sequence"/>
</dbReference>
<dbReference type="SUPFAM" id="SSF52151">
    <property type="entry name" value="FabD/lysophospholipase-like"/>
    <property type="match status" value="1"/>
</dbReference>
<dbReference type="Gene3D" id="3.40.47.10">
    <property type="match status" value="2"/>
</dbReference>
<evidence type="ECO:0000256" key="3">
    <source>
        <dbReference type="ARBA" id="ARBA00022679"/>
    </source>
</evidence>
<protein>
    <submittedName>
        <fullName evidence="6">Type I polyketide synthase</fullName>
    </submittedName>
</protein>
<dbReference type="InterPro" id="IPR013114">
    <property type="entry name" value="FabA_FabZ"/>
</dbReference>
<evidence type="ECO:0000256" key="4">
    <source>
        <dbReference type="RuleBase" id="RU003694"/>
    </source>
</evidence>
<dbReference type="Gene3D" id="3.10.129.10">
    <property type="entry name" value="Hotdog Thioesterase"/>
    <property type="match status" value="4"/>
</dbReference>
<organism evidence="6 7">
    <name type="scientific">Paractinoplanes globisporus</name>
    <dbReference type="NCBI Taxonomy" id="113565"/>
    <lineage>
        <taxon>Bacteria</taxon>
        <taxon>Bacillati</taxon>
        <taxon>Actinomycetota</taxon>
        <taxon>Actinomycetes</taxon>
        <taxon>Micromonosporales</taxon>
        <taxon>Micromonosporaceae</taxon>
        <taxon>Paractinoplanes</taxon>
    </lineage>
</organism>
<dbReference type="InterPro" id="IPR018201">
    <property type="entry name" value="Ketoacyl_synth_AS"/>
</dbReference>
<dbReference type="InterPro" id="IPR014030">
    <property type="entry name" value="Ketoacyl_synth_N"/>
</dbReference>
<keyword evidence="2" id="KW-0597">Phosphoprotein</keyword>
<dbReference type="InterPro" id="IPR016035">
    <property type="entry name" value="Acyl_Trfase/lysoPLipase"/>
</dbReference>
<dbReference type="CDD" id="cd00833">
    <property type="entry name" value="PKS"/>
    <property type="match status" value="1"/>
</dbReference>
<keyword evidence="7" id="KW-1185">Reference proteome</keyword>
<accession>A0ABW6W7U0</accession>
<evidence type="ECO:0000313" key="7">
    <source>
        <dbReference type="Proteomes" id="UP001602245"/>
    </source>
</evidence>
<dbReference type="PANTHER" id="PTHR43074:SF1">
    <property type="entry name" value="BETA-KETOACYL SYNTHASE FAMILY PROTEIN-RELATED"/>
    <property type="match status" value="1"/>
</dbReference>
<dbReference type="InterPro" id="IPR052568">
    <property type="entry name" value="PKS-FAS_Synthase"/>
</dbReference>
<dbReference type="RefSeq" id="WP_020509715.1">
    <property type="nucleotide sequence ID" value="NZ_JBIAZU010000001.1"/>
</dbReference>
<dbReference type="InterPro" id="IPR029069">
    <property type="entry name" value="HotDog_dom_sf"/>
</dbReference>
<dbReference type="PANTHER" id="PTHR43074">
    <property type="entry name" value="OMEGA-3 POLYUNSATURATED FATTY ACID SYNTHASE PFAB-RELATED"/>
    <property type="match status" value="1"/>
</dbReference>
<evidence type="ECO:0000259" key="5">
    <source>
        <dbReference type="PROSITE" id="PS52004"/>
    </source>
</evidence>
<keyword evidence="1" id="KW-0596">Phosphopantetheine</keyword>
<comment type="caution">
    <text evidence="6">The sequence shown here is derived from an EMBL/GenBank/DDBJ whole genome shotgun (WGS) entry which is preliminary data.</text>
</comment>
<dbReference type="Pfam" id="PF02801">
    <property type="entry name" value="Ketoacyl-synt_C"/>
    <property type="match status" value="1"/>
</dbReference>
<dbReference type="PROSITE" id="PS00606">
    <property type="entry name" value="KS3_1"/>
    <property type="match status" value="1"/>
</dbReference>
<dbReference type="SUPFAM" id="SSF53901">
    <property type="entry name" value="Thiolase-like"/>
    <property type="match status" value="4"/>
</dbReference>
<dbReference type="InterPro" id="IPR001227">
    <property type="entry name" value="Ac_transferase_dom_sf"/>
</dbReference>
<dbReference type="SMART" id="SM00825">
    <property type="entry name" value="PKS_KS"/>
    <property type="match status" value="1"/>
</dbReference>
<dbReference type="EMBL" id="JBIAZU010000001">
    <property type="protein sequence ID" value="MFF5289377.1"/>
    <property type="molecule type" value="Genomic_DNA"/>
</dbReference>
<name>A0ABW6W7U0_9ACTN</name>
<dbReference type="InterPro" id="IPR020841">
    <property type="entry name" value="PKS_Beta-ketoAc_synthase_dom"/>
</dbReference>